<name>A0A410P4Q4_VELA1</name>
<gene>
    <name evidence="1" type="ORF">BU251_04825</name>
</gene>
<proteinExistence type="predicted"/>
<protein>
    <submittedName>
        <fullName evidence="1">Uncharacterized protein</fullName>
    </submittedName>
</protein>
<evidence type="ECO:0000313" key="2">
    <source>
        <dbReference type="Proteomes" id="UP000287243"/>
    </source>
</evidence>
<organism evidence="1 2">
    <name type="scientific">Velamenicoccus archaeovorus</name>
    <dbReference type="NCBI Taxonomy" id="1930593"/>
    <lineage>
        <taxon>Bacteria</taxon>
        <taxon>Pseudomonadati</taxon>
        <taxon>Candidatus Omnitrophota</taxon>
        <taxon>Candidatus Velamenicoccus</taxon>
    </lineage>
</organism>
<reference evidence="1 2" key="1">
    <citation type="submission" date="2017-01" db="EMBL/GenBank/DDBJ databases">
        <title>First insights into the biology of 'candidatus Vampirococcus archaeovorus'.</title>
        <authorList>
            <person name="Kizina J."/>
            <person name="Jordan S."/>
            <person name="Stueber K."/>
            <person name="Reinhardt R."/>
            <person name="Harder J."/>
        </authorList>
    </citation>
    <scope>NUCLEOTIDE SEQUENCE [LARGE SCALE GENOMIC DNA]</scope>
    <source>
        <strain evidence="1 2">LiM</strain>
    </source>
</reference>
<keyword evidence="2" id="KW-1185">Reference proteome</keyword>
<dbReference type="Proteomes" id="UP000287243">
    <property type="component" value="Chromosome"/>
</dbReference>
<sequence length="75" mass="8144">MNRAGLKFSAEGGSVLAWLTPDQAEVAHLRFFSIYDIGSPAPREEVRGMGFPVRKNVRGVAQFGSALVTNPNIKI</sequence>
<dbReference type="EMBL" id="CP019384">
    <property type="protein sequence ID" value="QAT17103.1"/>
    <property type="molecule type" value="Genomic_DNA"/>
</dbReference>
<dbReference type="AlphaFoldDB" id="A0A410P4Q4"/>
<accession>A0A410P4Q4</accession>
<evidence type="ECO:0000313" key="1">
    <source>
        <dbReference type="EMBL" id="QAT17103.1"/>
    </source>
</evidence>
<dbReference type="KEGG" id="vai:BU251_04825"/>